<dbReference type="EMBL" id="MU267736">
    <property type="protein sequence ID" value="KAH7909910.1"/>
    <property type="molecule type" value="Genomic_DNA"/>
</dbReference>
<reference evidence="1" key="1">
    <citation type="journal article" date="2021" name="New Phytol.">
        <title>Evolutionary innovations through gain and loss of genes in the ectomycorrhizal Boletales.</title>
        <authorList>
            <person name="Wu G."/>
            <person name="Miyauchi S."/>
            <person name="Morin E."/>
            <person name="Kuo A."/>
            <person name="Drula E."/>
            <person name="Varga T."/>
            <person name="Kohler A."/>
            <person name="Feng B."/>
            <person name="Cao Y."/>
            <person name="Lipzen A."/>
            <person name="Daum C."/>
            <person name="Hundley H."/>
            <person name="Pangilinan J."/>
            <person name="Johnson J."/>
            <person name="Barry K."/>
            <person name="LaButti K."/>
            <person name="Ng V."/>
            <person name="Ahrendt S."/>
            <person name="Min B."/>
            <person name="Choi I.G."/>
            <person name="Park H."/>
            <person name="Plett J.M."/>
            <person name="Magnuson J."/>
            <person name="Spatafora J.W."/>
            <person name="Nagy L.G."/>
            <person name="Henrissat B."/>
            <person name="Grigoriev I.V."/>
            <person name="Yang Z.L."/>
            <person name="Xu J."/>
            <person name="Martin F.M."/>
        </authorList>
    </citation>
    <scope>NUCLEOTIDE SEQUENCE</scope>
    <source>
        <strain evidence="1">ATCC 28755</strain>
    </source>
</reference>
<gene>
    <name evidence="1" type="ORF">BJ138DRAFT_169724</name>
</gene>
<keyword evidence="2" id="KW-1185">Reference proteome</keyword>
<comment type="caution">
    <text evidence="1">The sequence shown here is derived from an EMBL/GenBank/DDBJ whole genome shotgun (WGS) entry which is preliminary data.</text>
</comment>
<protein>
    <submittedName>
        <fullName evidence="1">Uncharacterized protein</fullName>
    </submittedName>
</protein>
<dbReference type="Proteomes" id="UP000790377">
    <property type="component" value="Unassembled WGS sequence"/>
</dbReference>
<organism evidence="1 2">
    <name type="scientific">Hygrophoropsis aurantiaca</name>
    <dbReference type="NCBI Taxonomy" id="72124"/>
    <lineage>
        <taxon>Eukaryota</taxon>
        <taxon>Fungi</taxon>
        <taxon>Dikarya</taxon>
        <taxon>Basidiomycota</taxon>
        <taxon>Agaricomycotina</taxon>
        <taxon>Agaricomycetes</taxon>
        <taxon>Agaricomycetidae</taxon>
        <taxon>Boletales</taxon>
        <taxon>Coniophorineae</taxon>
        <taxon>Hygrophoropsidaceae</taxon>
        <taxon>Hygrophoropsis</taxon>
    </lineage>
</organism>
<proteinExistence type="predicted"/>
<evidence type="ECO:0000313" key="1">
    <source>
        <dbReference type="EMBL" id="KAH7909910.1"/>
    </source>
</evidence>
<accession>A0ACB8AA34</accession>
<evidence type="ECO:0000313" key="2">
    <source>
        <dbReference type="Proteomes" id="UP000790377"/>
    </source>
</evidence>
<sequence>MSTLLSSISETIVLLLNTPIVPPVPTNNRAGVQLTDLPHRRRTGMDRGRSGDLTEDAFGGGGGETFVLGRPSEESLRTTTTGERTSGESGGLRDDVPAGFDLVHGTHTRSPQEHSDSEHATLVGSGDR</sequence>
<name>A0ACB8AA34_9AGAM</name>